<keyword evidence="1" id="KW-0812">Transmembrane</keyword>
<dbReference type="AlphaFoldDB" id="A0A210Q4W5"/>
<dbReference type="GO" id="GO:0005975">
    <property type="term" value="P:carbohydrate metabolic process"/>
    <property type="evidence" value="ECO:0007669"/>
    <property type="project" value="InterPro"/>
</dbReference>
<feature type="transmembrane region" description="Helical" evidence="1">
    <location>
        <begin position="21"/>
        <end position="42"/>
    </location>
</feature>
<dbReference type="OrthoDB" id="504708at2759"/>
<accession>A0A210Q4W5</accession>
<sequence>MYIYLSKNQIHDRMAGIRLANYNLFFIHVIFGSVFIACLSASTSQDACQQDVNCFLPQCFCSKFNHPMNRSEIPQMVYFAFDDVVHVDVSKHYDYLFLKNNFTNPNGCPISITLFVSDKYTNYSMLKKYHQLGFELGVHSVTHSKVNTGDKVRKEAEDQRNYLIRQAGVSKEDIIGWRSPFLITAGDQQIDALKQLGLQYDISLIYQRAKMDDDDLWPFTMDYGWPFECLNNRCPKQNHKGFWQVPVNAMIDYKHEGSCTFVDGCYNKPNNEDEAYKFIMDNFYSHYRGNKSPFGFNMHASWFETVYLRDAMEKALRDINQYDDVYIVNIKQMLEWMRYPTKLSDIKTFDGLGCWPYKKTTYQKLLWVIPLPFVVVLVCILFVYAFRKIYRKIKNKNYVILKDNGSIEKLVNGSEDFD</sequence>
<name>A0A210Q4W5_MIZYE</name>
<proteinExistence type="predicted"/>
<keyword evidence="1" id="KW-1133">Transmembrane helix</keyword>
<organism evidence="2 3">
    <name type="scientific">Mizuhopecten yessoensis</name>
    <name type="common">Japanese scallop</name>
    <name type="synonym">Patinopecten yessoensis</name>
    <dbReference type="NCBI Taxonomy" id="6573"/>
    <lineage>
        <taxon>Eukaryota</taxon>
        <taxon>Metazoa</taxon>
        <taxon>Spiralia</taxon>
        <taxon>Lophotrochozoa</taxon>
        <taxon>Mollusca</taxon>
        <taxon>Bivalvia</taxon>
        <taxon>Autobranchia</taxon>
        <taxon>Pteriomorphia</taxon>
        <taxon>Pectinida</taxon>
        <taxon>Pectinoidea</taxon>
        <taxon>Pectinidae</taxon>
        <taxon>Mizuhopecten</taxon>
    </lineage>
</organism>
<evidence type="ECO:0008006" key="4">
    <source>
        <dbReference type="Google" id="ProtNLM"/>
    </source>
</evidence>
<keyword evidence="1" id="KW-0472">Membrane</keyword>
<dbReference type="Gene3D" id="3.20.20.370">
    <property type="entry name" value="Glycoside hydrolase/deacetylase"/>
    <property type="match status" value="1"/>
</dbReference>
<dbReference type="Proteomes" id="UP000242188">
    <property type="component" value="Unassembled WGS sequence"/>
</dbReference>
<gene>
    <name evidence="2" type="ORF">KP79_PYT12623</name>
</gene>
<comment type="caution">
    <text evidence="2">The sequence shown here is derived from an EMBL/GenBank/DDBJ whole genome shotgun (WGS) entry which is preliminary data.</text>
</comment>
<dbReference type="PANTHER" id="PTHR45985">
    <property type="match status" value="1"/>
</dbReference>
<protein>
    <recommendedName>
        <fullName evidence="4">NodB homology domain-containing protein</fullName>
    </recommendedName>
</protein>
<evidence type="ECO:0000313" key="2">
    <source>
        <dbReference type="EMBL" id="OWF43786.1"/>
    </source>
</evidence>
<keyword evidence="3" id="KW-1185">Reference proteome</keyword>
<dbReference type="SUPFAM" id="SSF88713">
    <property type="entry name" value="Glycoside hydrolase/deacetylase"/>
    <property type="match status" value="1"/>
</dbReference>
<dbReference type="InterPro" id="IPR052740">
    <property type="entry name" value="CE4"/>
</dbReference>
<reference evidence="2 3" key="1">
    <citation type="journal article" date="2017" name="Nat. Ecol. Evol.">
        <title>Scallop genome provides insights into evolution of bilaterian karyotype and development.</title>
        <authorList>
            <person name="Wang S."/>
            <person name="Zhang J."/>
            <person name="Jiao W."/>
            <person name="Li J."/>
            <person name="Xun X."/>
            <person name="Sun Y."/>
            <person name="Guo X."/>
            <person name="Huan P."/>
            <person name="Dong B."/>
            <person name="Zhang L."/>
            <person name="Hu X."/>
            <person name="Sun X."/>
            <person name="Wang J."/>
            <person name="Zhao C."/>
            <person name="Wang Y."/>
            <person name="Wang D."/>
            <person name="Huang X."/>
            <person name="Wang R."/>
            <person name="Lv J."/>
            <person name="Li Y."/>
            <person name="Zhang Z."/>
            <person name="Liu B."/>
            <person name="Lu W."/>
            <person name="Hui Y."/>
            <person name="Liang J."/>
            <person name="Zhou Z."/>
            <person name="Hou R."/>
            <person name="Li X."/>
            <person name="Liu Y."/>
            <person name="Li H."/>
            <person name="Ning X."/>
            <person name="Lin Y."/>
            <person name="Zhao L."/>
            <person name="Xing Q."/>
            <person name="Dou J."/>
            <person name="Li Y."/>
            <person name="Mao J."/>
            <person name="Guo H."/>
            <person name="Dou H."/>
            <person name="Li T."/>
            <person name="Mu C."/>
            <person name="Jiang W."/>
            <person name="Fu Q."/>
            <person name="Fu X."/>
            <person name="Miao Y."/>
            <person name="Liu J."/>
            <person name="Yu Q."/>
            <person name="Li R."/>
            <person name="Liao H."/>
            <person name="Li X."/>
            <person name="Kong Y."/>
            <person name="Jiang Z."/>
            <person name="Chourrout D."/>
            <person name="Li R."/>
            <person name="Bao Z."/>
        </authorList>
    </citation>
    <scope>NUCLEOTIDE SEQUENCE [LARGE SCALE GENOMIC DNA]</scope>
    <source>
        <strain evidence="2 3">PY_sf001</strain>
    </source>
</reference>
<feature type="transmembrane region" description="Helical" evidence="1">
    <location>
        <begin position="365"/>
        <end position="386"/>
    </location>
</feature>
<dbReference type="InterPro" id="IPR011330">
    <property type="entry name" value="Glyco_hydro/deAcase_b/a-brl"/>
</dbReference>
<evidence type="ECO:0000313" key="3">
    <source>
        <dbReference type="Proteomes" id="UP000242188"/>
    </source>
</evidence>
<dbReference type="EMBL" id="NEDP02004995">
    <property type="protein sequence ID" value="OWF43786.1"/>
    <property type="molecule type" value="Genomic_DNA"/>
</dbReference>
<evidence type="ECO:0000256" key="1">
    <source>
        <dbReference type="SAM" id="Phobius"/>
    </source>
</evidence>
<dbReference type="PANTHER" id="PTHR45985:SF8">
    <property type="entry name" value="CHITIN DEACETYLASE-LIKE 9, ISOFORM A"/>
    <property type="match status" value="1"/>
</dbReference>